<dbReference type="Gramene" id="PHT69687">
    <property type="protein sequence ID" value="PHT69687"/>
    <property type="gene ID" value="T459_24791"/>
</dbReference>
<name>A0A2G2YIX1_CAPAN</name>
<dbReference type="STRING" id="4072.A0A2G2YIX1"/>
<gene>
    <name evidence="2" type="ORF">T459_24791</name>
</gene>
<dbReference type="Proteomes" id="UP000222542">
    <property type="component" value="Unassembled WGS sequence"/>
</dbReference>
<reference evidence="2 3" key="1">
    <citation type="journal article" date="2014" name="Nat. Genet.">
        <title>Genome sequence of the hot pepper provides insights into the evolution of pungency in Capsicum species.</title>
        <authorList>
            <person name="Kim S."/>
            <person name="Park M."/>
            <person name="Yeom S.I."/>
            <person name="Kim Y.M."/>
            <person name="Lee J.M."/>
            <person name="Lee H.A."/>
            <person name="Seo E."/>
            <person name="Choi J."/>
            <person name="Cheong K."/>
            <person name="Kim K.T."/>
            <person name="Jung K."/>
            <person name="Lee G.W."/>
            <person name="Oh S.K."/>
            <person name="Bae C."/>
            <person name="Kim S.B."/>
            <person name="Lee H.Y."/>
            <person name="Kim S.Y."/>
            <person name="Kim M.S."/>
            <person name="Kang B.C."/>
            <person name="Jo Y.D."/>
            <person name="Yang H.B."/>
            <person name="Jeong H.J."/>
            <person name="Kang W.H."/>
            <person name="Kwon J.K."/>
            <person name="Shin C."/>
            <person name="Lim J.Y."/>
            <person name="Park J.H."/>
            <person name="Huh J.H."/>
            <person name="Kim J.S."/>
            <person name="Kim B.D."/>
            <person name="Cohen O."/>
            <person name="Paran I."/>
            <person name="Suh M.C."/>
            <person name="Lee S.B."/>
            <person name="Kim Y.K."/>
            <person name="Shin Y."/>
            <person name="Noh S.J."/>
            <person name="Park J."/>
            <person name="Seo Y.S."/>
            <person name="Kwon S.Y."/>
            <person name="Kim H.A."/>
            <person name="Park J.M."/>
            <person name="Kim H.J."/>
            <person name="Choi S.B."/>
            <person name="Bosland P.W."/>
            <person name="Reeves G."/>
            <person name="Jo S.H."/>
            <person name="Lee B.W."/>
            <person name="Cho H.T."/>
            <person name="Choi H.S."/>
            <person name="Lee M.S."/>
            <person name="Yu Y."/>
            <person name="Do Choi Y."/>
            <person name="Park B.S."/>
            <person name="van Deynze A."/>
            <person name="Ashrafi H."/>
            <person name="Hill T."/>
            <person name="Kim W.T."/>
            <person name="Pai H.S."/>
            <person name="Ahn H.K."/>
            <person name="Yeam I."/>
            <person name="Giovannoni J.J."/>
            <person name="Rose J.K."/>
            <person name="Sorensen I."/>
            <person name="Lee S.J."/>
            <person name="Kim R.W."/>
            <person name="Choi I.Y."/>
            <person name="Choi B.S."/>
            <person name="Lim J.S."/>
            <person name="Lee Y.H."/>
            <person name="Choi D."/>
        </authorList>
    </citation>
    <scope>NUCLEOTIDE SEQUENCE [LARGE SCALE GENOMIC DNA]</scope>
    <source>
        <strain evidence="3">cv. CM334</strain>
    </source>
</reference>
<dbReference type="Pfam" id="PF13668">
    <property type="entry name" value="Ferritin_2"/>
    <property type="match status" value="1"/>
</dbReference>
<keyword evidence="1" id="KW-0732">Signal</keyword>
<sequence length="189" mass="21061">MILVYFILLVFLQLSSNFAANENFDNYVGCDMPKSDVDLVEFPLNLEYLEAEFFLWGSLGYGLDKFAPELAGSGPPPIGAQIAKLSPLVRDVITQFGFQEVGHLRVEKVYYTLDLCATSKIHPVFHIFQLKKKLGSNIASVTLLVVQTNSGPILRVPEAIINRRLSPTNGQAIEQILIKWMNVADEDST</sequence>
<protein>
    <submittedName>
        <fullName evidence="2">Uncharacterized protein</fullName>
    </submittedName>
</protein>
<evidence type="ECO:0000313" key="2">
    <source>
        <dbReference type="EMBL" id="PHT69687.1"/>
    </source>
</evidence>
<organism evidence="2 3">
    <name type="scientific">Capsicum annuum</name>
    <name type="common">Capsicum pepper</name>
    <dbReference type="NCBI Taxonomy" id="4072"/>
    <lineage>
        <taxon>Eukaryota</taxon>
        <taxon>Viridiplantae</taxon>
        <taxon>Streptophyta</taxon>
        <taxon>Embryophyta</taxon>
        <taxon>Tracheophyta</taxon>
        <taxon>Spermatophyta</taxon>
        <taxon>Magnoliopsida</taxon>
        <taxon>eudicotyledons</taxon>
        <taxon>Gunneridae</taxon>
        <taxon>Pentapetalae</taxon>
        <taxon>asterids</taxon>
        <taxon>lamiids</taxon>
        <taxon>Solanales</taxon>
        <taxon>Solanaceae</taxon>
        <taxon>Solanoideae</taxon>
        <taxon>Capsiceae</taxon>
        <taxon>Capsicum</taxon>
    </lineage>
</organism>
<comment type="caution">
    <text evidence="2">The sequence shown here is derived from an EMBL/GenBank/DDBJ whole genome shotgun (WGS) entry which is preliminary data.</text>
</comment>
<dbReference type="PANTHER" id="PTHR31694:SF12">
    <property type="entry name" value="DESICCATION-LIKE PROTEIN"/>
    <property type="match status" value="1"/>
</dbReference>
<evidence type="ECO:0000313" key="3">
    <source>
        <dbReference type="Proteomes" id="UP000222542"/>
    </source>
</evidence>
<reference evidence="2 3" key="2">
    <citation type="journal article" date="2017" name="Genome Biol.">
        <title>New reference genome sequences of hot pepper reveal the massive evolution of plant disease-resistance genes by retroduplication.</title>
        <authorList>
            <person name="Kim S."/>
            <person name="Park J."/>
            <person name="Yeom S.I."/>
            <person name="Kim Y.M."/>
            <person name="Seo E."/>
            <person name="Kim K.T."/>
            <person name="Kim M.S."/>
            <person name="Lee J.M."/>
            <person name="Cheong K."/>
            <person name="Shin H.S."/>
            <person name="Kim S.B."/>
            <person name="Han K."/>
            <person name="Lee J."/>
            <person name="Park M."/>
            <person name="Lee H.A."/>
            <person name="Lee H.Y."/>
            <person name="Lee Y."/>
            <person name="Oh S."/>
            <person name="Lee J.H."/>
            <person name="Choi E."/>
            <person name="Choi E."/>
            <person name="Lee S.E."/>
            <person name="Jeon J."/>
            <person name="Kim H."/>
            <person name="Choi G."/>
            <person name="Song H."/>
            <person name="Lee J."/>
            <person name="Lee S.C."/>
            <person name="Kwon J.K."/>
            <person name="Lee H.Y."/>
            <person name="Koo N."/>
            <person name="Hong Y."/>
            <person name="Kim R.W."/>
            <person name="Kang W.H."/>
            <person name="Huh J.H."/>
            <person name="Kang B.C."/>
            <person name="Yang T.J."/>
            <person name="Lee Y.H."/>
            <person name="Bennetzen J.L."/>
            <person name="Choi D."/>
        </authorList>
    </citation>
    <scope>NUCLEOTIDE SEQUENCE [LARGE SCALE GENOMIC DNA]</scope>
    <source>
        <strain evidence="3">cv. CM334</strain>
    </source>
</reference>
<proteinExistence type="predicted"/>
<feature type="chain" id="PRO_5013941873" evidence="1">
    <location>
        <begin position="20"/>
        <end position="189"/>
    </location>
</feature>
<keyword evidence="3" id="KW-1185">Reference proteome</keyword>
<dbReference type="InterPro" id="IPR052965">
    <property type="entry name" value="Pigment-catalase-like"/>
</dbReference>
<accession>A0A2G2YIX1</accession>
<dbReference type="EMBL" id="AYRZ02000010">
    <property type="protein sequence ID" value="PHT69687.1"/>
    <property type="molecule type" value="Genomic_DNA"/>
</dbReference>
<dbReference type="AlphaFoldDB" id="A0A2G2YIX1"/>
<evidence type="ECO:0000256" key="1">
    <source>
        <dbReference type="SAM" id="SignalP"/>
    </source>
</evidence>
<feature type="signal peptide" evidence="1">
    <location>
        <begin position="1"/>
        <end position="19"/>
    </location>
</feature>
<dbReference type="PANTHER" id="PTHR31694">
    <property type="entry name" value="DESICCATION-LIKE PROTEIN"/>
    <property type="match status" value="1"/>
</dbReference>